<dbReference type="EMBL" id="CM004394">
    <property type="protein sequence ID" value="KAG8649652.1"/>
    <property type="molecule type" value="Genomic_DNA"/>
</dbReference>
<reference evidence="2" key="1">
    <citation type="journal article" date="2016" name="Nat. Biotechnol.">
        <title>Sequencing wild and cultivated cassava and related species reveals extensive interspecific hybridization and genetic diversity.</title>
        <authorList>
            <person name="Bredeson J.V."/>
            <person name="Lyons J.B."/>
            <person name="Prochnik S.E."/>
            <person name="Wu G.A."/>
            <person name="Ha C.M."/>
            <person name="Edsinger-Gonzales E."/>
            <person name="Grimwood J."/>
            <person name="Schmutz J."/>
            <person name="Rabbi I.Y."/>
            <person name="Egesi C."/>
            <person name="Nauluvula P."/>
            <person name="Lebot V."/>
            <person name="Ndunguru J."/>
            <person name="Mkamilo G."/>
            <person name="Bart R.S."/>
            <person name="Setter T.L."/>
            <person name="Gleadow R.M."/>
            <person name="Kulakow P."/>
            <person name="Ferguson M.E."/>
            <person name="Rounsley S."/>
            <person name="Rokhsar D.S."/>
        </authorList>
    </citation>
    <scope>NUCLEOTIDE SEQUENCE [LARGE SCALE GENOMIC DNA]</scope>
    <source>
        <strain evidence="2">cv. AM560-2</strain>
    </source>
</reference>
<sequence>MTMASNLSTLFTISLLFMLLSPSLASFFTPVSGTPEKFCNSTPYPYFCRSSFPFDKPANIHDYGRMSISKTLSHSGKFLSMIQYLLRLPSSFFASNTILALEDCRFLAQLNIDFLSYTWESINYTDSLQSLQASDLQTLLSATLTNLQTCLDGLRASKSVSGIMNTLLTPLSNGTKHCSISLAFFTHGWVPARKKGRILSERKHIFSELRNGISDGLPLKMSNQDQQVYESLNKRKLLQTTVNASVTVSQMVVVNKNGTGNFTTINDAVAAAPNNTAIGSGYFVIYVVKGVYQEYVSISKNKQNIMMIGDGIGKTVITGNRSVVDGWTTFNSATFAVVGQGFVAVNITFRNTAGPIKQQAVAVRNGADMSAFYSCSFEGYQDTLYTHSLRQFYRDCQIYGTIDFIFGNAAVVFQNCKISSRLPLVGQFNTITAQGRSDPNQNTGISIQNCSIKAAKDLATANVTVETYLGRPWKEYSTTIFMQSYIASLIDPAGWAPWSGDFALATLYYAEFNNTGAGSKTSNRVTWPGYHLINATDAANFTVSNFTQGDFWLPATGVPYTGGLM</sequence>
<accession>A0ACB7HA59</accession>
<dbReference type="Proteomes" id="UP000091857">
    <property type="component" value="Chromosome 8"/>
</dbReference>
<proteinExistence type="predicted"/>
<comment type="caution">
    <text evidence="1">The sequence shown here is derived from an EMBL/GenBank/DDBJ whole genome shotgun (WGS) entry which is preliminary data.</text>
</comment>
<protein>
    <submittedName>
        <fullName evidence="1">Uncharacterized protein</fullName>
    </submittedName>
</protein>
<keyword evidence="2" id="KW-1185">Reference proteome</keyword>
<evidence type="ECO:0000313" key="1">
    <source>
        <dbReference type="EMBL" id="KAG8649652.1"/>
    </source>
</evidence>
<gene>
    <name evidence="1" type="ORF">MANES_08G115300v8</name>
</gene>
<evidence type="ECO:0000313" key="2">
    <source>
        <dbReference type="Proteomes" id="UP000091857"/>
    </source>
</evidence>
<name>A0ACB7HA59_MANES</name>
<organism evidence="1 2">
    <name type="scientific">Manihot esculenta</name>
    <name type="common">Cassava</name>
    <name type="synonym">Jatropha manihot</name>
    <dbReference type="NCBI Taxonomy" id="3983"/>
    <lineage>
        <taxon>Eukaryota</taxon>
        <taxon>Viridiplantae</taxon>
        <taxon>Streptophyta</taxon>
        <taxon>Embryophyta</taxon>
        <taxon>Tracheophyta</taxon>
        <taxon>Spermatophyta</taxon>
        <taxon>Magnoliopsida</taxon>
        <taxon>eudicotyledons</taxon>
        <taxon>Gunneridae</taxon>
        <taxon>Pentapetalae</taxon>
        <taxon>rosids</taxon>
        <taxon>fabids</taxon>
        <taxon>Malpighiales</taxon>
        <taxon>Euphorbiaceae</taxon>
        <taxon>Crotonoideae</taxon>
        <taxon>Manihoteae</taxon>
        <taxon>Manihot</taxon>
    </lineage>
</organism>